<dbReference type="InterPro" id="IPR039609">
    <property type="entry name" value="VQ_15/22"/>
</dbReference>
<protein>
    <recommendedName>
        <fullName evidence="2">VQ domain-containing protein</fullName>
    </recommendedName>
</protein>
<comment type="caution">
    <text evidence="3">The sequence shown here is derived from an EMBL/GenBank/DDBJ whole genome shotgun (WGS) entry which is preliminary data.</text>
</comment>
<evidence type="ECO:0000256" key="1">
    <source>
        <dbReference type="SAM" id="MobiDB-lite"/>
    </source>
</evidence>
<accession>A0A978W280</accession>
<name>A0A978W280_ZIZJJ</name>
<gene>
    <name evidence="3" type="ORF">FEM48_Zijuj01G0160900</name>
</gene>
<feature type="compositionally biased region" description="Polar residues" evidence="1">
    <location>
        <begin position="28"/>
        <end position="47"/>
    </location>
</feature>
<evidence type="ECO:0000259" key="2">
    <source>
        <dbReference type="Pfam" id="PF05678"/>
    </source>
</evidence>
<dbReference type="PANTHER" id="PTHR33179:SF39">
    <property type="entry name" value="VQ MOTIF PROTEIN"/>
    <property type="match status" value="1"/>
</dbReference>
<feature type="region of interest" description="Disordered" evidence="1">
    <location>
        <begin position="28"/>
        <end position="62"/>
    </location>
</feature>
<dbReference type="AlphaFoldDB" id="A0A978W280"/>
<evidence type="ECO:0000313" key="4">
    <source>
        <dbReference type="Proteomes" id="UP000813462"/>
    </source>
</evidence>
<dbReference type="EMBL" id="JAEACU010000001">
    <property type="protein sequence ID" value="KAH7546064.1"/>
    <property type="molecule type" value="Genomic_DNA"/>
</dbReference>
<dbReference type="Proteomes" id="UP000813462">
    <property type="component" value="Unassembled WGS sequence"/>
</dbReference>
<evidence type="ECO:0000313" key="3">
    <source>
        <dbReference type="EMBL" id="KAH7546064.1"/>
    </source>
</evidence>
<sequence>MSSKTTPTSNDHQWIECLPQTFLDSQPSSLNGFLDSTPTARSGTTASKPIRRRSRASKKTPTTLLNANANNFRALVQQFTGCPSNPISFRNQKGPVNLNFGLKNATPLIEPLGKPYDYHDFQSQTVQPQQHQHQQSHFEETDQVLHDQQSMYTVNNVTSDVFQSFSINPYPSVQITDGFDVENDVSLHDYAFSSNDGYLML</sequence>
<dbReference type="Pfam" id="PF05678">
    <property type="entry name" value="VQ"/>
    <property type="match status" value="1"/>
</dbReference>
<dbReference type="InterPro" id="IPR008889">
    <property type="entry name" value="VQ"/>
</dbReference>
<proteinExistence type="predicted"/>
<dbReference type="PANTHER" id="PTHR33179">
    <property type="entry name" value="VQ MOTIF-CONTAINING PROTEIN"/>
    <property type="match status" value="1"/>
</dbReference>
<feature type="domain" description="VQ" evidence="2">
    <location>
        <begin position="61"/>
        <end position="86"/>
    </location>
</feature>
<feature type="compositionally biased region" description="Basic residues" evidence="1">
    <location>
        <begin position="49"/>
        <end position="58"/>
    </location>
</feature>
<reference evidence="3" key="1">
    <citation type="journal article" date="2021" name="Front. Plant Sci.">
        <title>Chromosome-Scale Genome Assembly for Chinese Sour Jujube and Insights Into Its Genome Evolution and Domestication Signature.</title>
        <authorList>
            <person name="Shen L.-Y."/>
            <person name="Luo H."/>
            <person name="Wang X.-L."/>
            <person name="Wang X.-M."/>
            <person name="Qiu X.-J."/>
            <person name="Liu H."/>
            <person name="Zhou S.-S."/>
            <person name="Jia K.-H."/>
            <person name="Nie S."/>
            <person name="Bao Y.-T."/>
            <person name="Zhang R.-G."/>
            <person name="Yun Q.-Z."/>
            <person name="Chai Y.-H."/>
            <person name="Lu J.-Y."/>
            <person name="Li Y."/>
            <person name="Zhao S.-W."/>
            <person name="Mao J.-F."/>
            <person name="Jia S.-G."/>
            <person name="Mao Y.-M."/>
        </authorList>
    </citation>
    <scope>NUCLEOTIDE SEQUENCE</scope>
    <source>
        <strain evidence="3">AT0</strain>
        <tissue evidence="3">Leaf</tissue>
    </source>
</reference>
<organism evidence="3 4">
    <name type="scientific">Ziziphus jujuba var. spinosa</name>
    <dbReference type="NCBI Taxonomy" id="714518"/>
    <lineage>
        <taxon>Eukaryota</taxon>
        <taxon>Viridiplantae</taxon>
        <taxon>Streptophyta</taxon>
        <taxon>Embryophyta</taxon>
        <taxon>Tracheophyta</taxon>
        <taxon>Spermatophyta</taxon>
        <taxon>Magnoliopsida</taxon>
        <taxon>eudicotyledons</taxon>
        <taxon>Gunneridae</taxon>
        <taxon>Pentapetalae</taxon>
        <taxon>rosids</taxon>
        <taxon>fabids</taxon>
        <taxon>Rosales</taxon>
        <taxon>Rhamnaceae</taxon>
        <taxon>Paliureae</taxon>
        <taxon>Ziziphus</taxon>
    </lineage>
</organism>